<evidence type="ECO:0008006" key="3">
    <source>
        <dbReference type="Google" id="ProtNLM"/>
    </source>
</evidence>
<proteinExistence type="predicted"/>
<comment type="caution">
    <text evidence="1">The sequence shown here is derived from an EMBL/GenBank/DDBJ whole genome shotgun (WGS) entry which is preliminary data.</text>
</comment>
<gene>
    <name evidence="1" type="ORF">FRX31_004887</name>
</gene>
<dbReference type="Gene3D" id="3.80.10.10">
    <property type="entry name" value="Ribonuclease Inhibitor"/>
    <property type="match status" value="1"/>
</dbReference>
<dbReference type="EMBL" id="JABWDY010003946">
    <property type="protein sequence ID" value="KAF5205530.1"/>
    <property type="molecule type" value="Genomic_DNA"/>
</dbReference>
<keyword evidence="2" id="KW-1185">Reference proteome</keyword>
<dbReference type="SUPFAM" id="SSF52047">
    <property type="entry name" value="RNI-like"/>
    <property type="match status" value="1"/>
</dbReference>
<accession>A0A7J6XAR3</accession>
<protein>
    <recommendedName>
        <fullName evidence="3">F-box/LRR-repeat protein</fullName>
    </recommendedName>
</protein>
<sequence>MEPYITLLSDDDYSTEGDCVKSAIMFAVYRSCGKAAKVVFPSLFLNVNMLQYVLERSAELKSLIANTNSYYANELKCIPKQIYKLKDLESLSLNDTCYVKEILTEIRTHCKKFVSLSLRGVIKTEVALAIVTFVPNIKHLVLSFCRREDLMLILSGCKELELLDVRGCTGFDAEISTMASRIKTFMSEGSYVEEEEEFYWDDFTDPELYDGYISGLILKEILISPLLILP</sequence>
<reference evidence="1 2" key="1">
    <citation type="submission" date="2020-06" db="EMBL/GenBank/DDBJ databases">
        <title>Transcriptomic and genomic resources for Thalictrum thalictroides and T. hernandezii: Facilitating candidate gene discovery in an emerging model plant lineage.</title>
        <authorList>
            <person name="Arias T."/>
            <person name="Riano-Pachon D.M."/>
            <person name="Di Stilio V.S."/>
        </authorList>
    </citation>
    <scope>NUCLEOTIDE SEQUENCE [LARGE SCALE GENOMIC DNA]</scope>
    <source>
        <strain evidence="2">cv. WT478/WT964</strain>
        <tissue evidence="1">Leaves</tissue>
    </source>
</reference>
<dbReference type="AlphaFoldDB" id="A0A7J6XAR3"/>
<dbReference type="PANTHER" id="PTHR38926">
    <property type="entry name" value="F-BOX DOMAIN CONTAINING PROTEIN, EXPRESSED"/>
    <property type="match status" value="1"/>
</dbReference>
<name>A0A7J6XAR3_THATH</name>
<dbReference type="Proteomes" id="UP000554482">
    <property type="component" value="Unassembled WGS sequence"/>
</dbReference>
<dbReference type="OrthoDB" id="1929062at2759"/>
<organism evidence="1 2">
    <name type="scientific">Thalictrum thalictroides</name>
    <name type="common">Rue-anemone</name>
    <name type="synonym">Anemone thalictroides</name>
    <dbReference type="NCBI Taxonomy" id="46969"/>
    <lineage>
        <taxon>Eukaryota</taxon>
        <taxon>Viridiplantae</taxon>
        <taxon>Streptophyta</taxon>
        <taxon>Embryophyta</taxon>
        <taxon>Tracheophyta</taxon>
        <taxon>Spermatophyta</taxon>
        <taxon>Magnoliopsida</taxon>
        <taxon>Ranunculales</taxon>
        <taxon>Ranunculaceae</taxon>
        <taxon>Thalictroideae</taxon>
        <taxon>Thalictrum</taxon>
    </lineage>
</organism>
<dbReference type="InterPro" id="IPR032675">
    <property type="entry name" value="LRR_dom_sf"/>
</dbReference>
<evidence type="ECO:0000313" key="2">
    <source>
        <dbReference type="Proteomes" id="UP000554482"/>
    </source>
</evidence>
<dbReference type="PANTHER" id="PTHR38926:SF5">
    <property type="entry name" value="F-BOX AND LEUCINE-RICH REPEAT PROTEIN 6"/>
    <property type="match status" value="1"/>
</dbReference>
<evidence type="ECO:0000313" key="1">
    <source>
        <dbReference type="EMBL" id="KAF5205530.1"/>
    </source>
</evidence>